<reference evidence="5" key="1">
    <citation type="submission" date="2020-06" db="EMBL/GenBank/DDBJ databases">
        <title>Unique genomic features of the anaerobic methanotrophic archaea.</title>
        <authorList>
            <person name="Chadwick G.L."/>
            <person name="Skennerton C.T."/>
            <person name="Laso-Perez R."/>
            <person name="Leu A.O."/>
            <person name="Speth D.R."/>
            <person name="Yu H."/>
            <person name="Morgan-Lang C."/>
            <person name="Hatzenpichler R."/>
            <person name="Goudeau D."/>
            <person name="Malmstrom R."/>
            <person name="Brazelton W.J."/>
            <person name="Woyke T."/>
            <person name="Hallam S.J."/>
            <person name="Tyson G.W."/>
            <person name="Wegener G."/>
            <person name="Boetius A."/>
            <person name="Orphan V."/>
        </authorList>
    </citation>
    <scope>NUCLEOTIDE SEQUENCE</scope>
</reference>
<dbReference type="Pfam" id="PF18204">
    <property type="entry name" value="PGF-CTERM"/>
    <property type="match status" value="1"/>
</dbReference>
<evidence type="ECO:0000256" key="1">
    <source>
        <dbReference type="ARBA" id="ARBA00022729"/>
    </source>
</evidence>
<dbReference type="EMBL" id="MT631577">
    <property type="protein sequence ID" value="QNO54390.1"/>
    <property type="molecule type" value="Genomic_DNA"/>
</dbReference>
<dbReference type="PANTHER" id="PTHR35902:SF3">
    <property type="entry name" value="NPCBM-ASSOCIATED, NEW3 DOMAIN OF ALPHA-GALACTOSIDASE"/>
    <property type="match status" value="1"/>
</dbReference>
<dbReference type="InterPro" id="IPR013783">
    <property type="entry name" value="Ig-like_fold"/>
</dbReference>
<keyword evidence="2" id="KW-0472">Membrane</keyword>
<dbReference type="PANTHER" id="PTHR35902">
    <property type="entry name" value="S-LAYER DOMAIN-LIKE PROTEIN-RELATED"/>
    <property type="match status" value="1"/>
</dbReference>
<dbReference type="NCBIfam" id="TIGR04126">
    <property type="entry name" value="PGF_CTERM"/>
    <property type="match status" value="1"/>
</dbReference>
<feature type="domain" description="CARDB" evidence="3">
    <location>
        <begin position="193"/>
        <end position="269"/>
    </location>
</feature>
<dbReference type="NCBIfam" id="NF045529">
    <property type="entry name" value="Heimdall-CTERM"/>
    <property type="match status" value="1"/>
</dbReference>
<dbReference type="InterPro" id="IPR011635">
    <property type="entry name" value="CARDB"/>
</dbReference>
<gene>
    <name evidence="5" type="ORF">NMFEFIAP_00016</name>
</gene>
<dbReference type="InterPro" id="IPR026371">
    <property type="entry name" value="PGF_CTERM"/>
</dbReference>
<dbReference type="GO" id="GO:0005886">
    <property type="term" value="C:plasma membrane"/>
    <property type="evidence" value="ECO:0007669"/>
    <property type="project" value="UniProtKB-SubCell"/>
</dbReference>
<keyword evidence="2" id="KW-0812">Transmembrane</keyword>
<feature type="domain" description="PGF-CTERM archaeal protein-sorting signal" evidence="4">
    <location>
        <begin position="421"/>
        <end position="443"/>
    </location>
</feature>
<evidence type="ECO:0000259" key="4">
    <source>
        <dbReference type="Pfam" id="PF18204"/>
    </source>
</evidence>
<dbReference type="Gene3D" id="2.60.40.10">
    <property type="entry name" value="Immunoglobulins"/>
    <property type="match status" value="2"/>
</dbReference>
<evidence type="ECO:0000313" key="5">
    <source>
        <dbReference type="EMBL" id="QNO54390.1"/>
    </source>
</evidence>
<evidence type="ECO:0000259" key="3">
    <source>
        <dbReference type="Pfam" id="PF07705"/>
    </source>
</evidence>
<dbReference type="AlphaFoldDB" id="A0A7G9Z2A6"/>
<keyword evidence="2" id="KW-1133">Transmembrane helix</keyword>
<evidence type="ECO:0000256" key="2">
    <source>
        <dbReference type="SAM" id="Phobius"/>
    </source>
</evidence>
<feature type="transmembrane region" description="Helical" evidence="2">
    <location>
        <begin position="419"/>
        <end position="440"/>
    </location>
</feature>
<evidence type="ECO:0008006" key="6">
    <source>
        <dbReference type="Google" id="ProtNLM"/>
    </source>
</evidence>
<dbReference type="Pfam" id="PF07705">
    <property type="entry name" value="CARDB"/>
    <property type="match status" value="1"/>
</dbReference>
<organism evidence="5">
    <name type="scientific">Candidatus Methanophaga sp. ANME-1 ERB7</name>
    <dbReference type="NCBI Taxonomy" id="2759913"/>
    <lineage>
        <taxon>Archaea</taxon>
        <taxon>Methanobacteriati</taxon>
        <taxon>Methanobacteriota</taxon>
        <taxon>Stenosarchaea group</taxon>
        <taxon>Methanomicrobia</taxon>
        <taxon>Candidatus Methanophagales</taxon>
        <taxon>Candidatus Methanophagaceae</taxon>
        <taxon>Candidatus Methanophaga</taxon>
    </lineage>
</organism>
<dbReference type="GO" id="GO:0030115">
    <property type="term" value="C:S-layer"/>
    <property type="evidence" value="ECO:0007669"/>
    <property type="project" value="UniProtKB-SubCell"/>
</dbReference>
<name>A0A7G9Z2A6_9EURY</name>
<protein>
    <recommendedName>
        <fullName evidence="6">CARDB domain-containing protein</fullName>
    </recommendedName>
</protein>
<accession>A0A7G9Z2A6</accession>
<keyword evidence="1" id="KW-0732">Signal</keyword>
<proteinExistence type="predicted"/>
<sequence>MNKKGKGRKLVSLCVLCMMSFMLLSLMPFYVVSADGGFSSVMITSVNPTEFSPGDTKEVTVTVKNNGAKDAKDVRLAFQGTEFVSLVGPTVANINWMIRWESKDVKIVVHVNDEAPTGIYSIPIICDWYEVVTKPVTVGYKTVTTGVPPQTITETVPQVNLETVSEPKSALLGINFDIKGQVVINIGAVSTDPTDVKPGNNRVKITAFIENSGEAAAKDVEANLICNNKVFKPSWSSTDRSYIGRLNSGSSIEAIFHVDVTKDIESKTYSIPLRIRYRDTKDKEYEVMRELNILVGQKPDFKIVSAYTKPASLKAGDKNVKLHVKIRNTGSEKAESVTVRITKEAEVPFDYEVLSGYVGNLKIGEEGEAIMKFDVDHDAQPKVYHQGIEIRCTGDLDLDDDNVYIINTECLLEVTSGGLSIPGFEVLIALFALSVVFVLVRRRKDV</sequence>